<organism evidence="6 7">
    <name type="scientific">Bradyrhizobium oligotrophicum S58</name>
    <dbReference type="NCBI Taxonomy" id="1245469"/>
    <lineage>
        <taxon>Bacteria</taxon>
        <taxon>Pseudomonadati</taxon>
        <taxon>Pseudomonadota</taxon>
        <taxon>Alphaproteobacteria</taxon>
        <taxon>Hyphomicrobiales</taxon>
        <taxon>Nitrobacteraceae</taxon>
        <taxon>Bradyrhizobium</taxon>
    </lineage>
</organism>
<evidence type="ECO:0000256" key="3">
    <source>
        <dbReference type="ARBA" id="ARBA00022691"/>
    </source>
</evidence>
<keyword evidence="4 5" id="KW-0071">Autoinducer synthesis</keyword>
<evidence type="ECO:0000256" key="1">
    <source>
        <dbReference type="ARBA" id="ARBA00022654"/>
    </source>
</evidence>
<comment type="similarity">
    <text evidence="5">Belongs to the autoinducer synthase family.</text>
</comment>
<dbReference type="PROSITE" id="PS51187">
    <property type="entry name" value="AUTOINDUCER_SYNTH_2"/>
    <property type="match status" value="1"/>
</dbReference>
<dbReference type="GeneID" id="301820953"/>
<dbReference type="eggNOG" id="COG3916">
    <property type="taxonomic scope" value="Bacteria"/>
</dbReference>
<evidence type="ECO:0000313" key="6">
    <source>
        <dbReference type="EMBL" id="BAM92009.1"/>
    </source>
</evidence>
<keyword evidence="2" id="KW-0808">Transferase</keyword>
<evidence type="ECO:0000256" key="4">
    <source>
        <dbReference type="ARBA" id="ARBA00022929"/>
    </source>
</evidence>
<dbReference type="InterPro" id="IPR001690">
    <property type="entry name" value="Autoind_synthase"/>
</dbReference>
<dbReference type="EMBL" id="AP012603">
    <property type="protein sequence ID" value="BAM92009.1"/>
    <property type="molecule type" value="Genomic_DNA"/>
</dbReference>
<dbReference type="OrthoDB" id="6169313at2"/>
<name>M4ZE18_9BRAD</name>
<gene>
    <name evidence="6" type="ORF">S58_60330</name>
</gene>
<dbReference type="HOGENOM" id="CLU_085711_3_0_5"/>
<dbReference type="SUPFAM" id="SSF55729">
    <property type="entry name" value="Acyl-CoA N-acyltransferases (Nat)"/>
    <property type="match status" value="1"/>
</dbReference>
<keyword evidence="3" id="KW-0949">S-adenosyl-L-methionine</keyword>
<protein>
    <submittedName>
        <fullName evidence="6">Autoinducer synthase protein SolI</fullName>
    </submittedName>
</protein>
<dbReference type="Pfam" id="PF00765">
    <property type="entry name" value="Autoind_synth"/>
    <property type="match status" value="1"/>
</dbReference>
<dbReference type="AlphaFoldDB" id="M4ZE18"/>
<dbReference type="InterPro" id="IPR016181">
    <property type="entry name" value="Acyl_CoA_acyltransferase"/>
</dbReference>
<dbReference type="GO" id="GO:0016740">
    <property type="term" value="F:transferase activity"/>
    <property type="evidence" value="ECO:0007669"/>
    <property type="project" value="UniProtKB-KW"/>
</dbReference>
<dbReference type="PRINTS" id="PR01549">
    <property type="entry name" value="AUTOINDCRSYN"/>
</dbReference>
<dbReference type="Gene3D" id="3.40.630.30">
    <property type="match status" value="1"/>
</dbReference>
<dbReference type="Proteomes" id="UP000011841">
    <property type="component" value="Chromosome"/>
</dbReference>
<sequence length="256" mass="28816">MIFAFYEDSELATPSLMDEIYELRYRIFVEALAWSSLVKPDRRDRDQFDGDDALHVVDIHDGRVMAYSRLLPTTKPHLLSHVYPELVRGRSYPTASDIFEWTRLCARSEIGDGDVLASRRLMVAMAEICQYLGITSLIAQSEPGWVRRLNRLGWNAQPLADPVVFDGRPTLALEARVSDRTVSTSRKCLGIDTDILDQPSLRDLAASKAKRHICAGALRRTEVLHAQLEMVPERLDLCSLQMDSANRTCSAAIPVT</sequence>
<dbReference type="PANTHER" id="PTHR39322">
    <property type="entry name" value="ACYL-HOMOSERINE-LACTONE SYNTHASE"/>
    <property type="match status" value="1"/>
</dbReference>
<keyword evidence="7" id="KW-1185">Reference proteome</keyword>
<evidence type="ECO:0000256" key="2">
    <source>
        <dbReference type="ARBA" id="ARBA00022679"/>
    </source>
</evidence>
<dbReference type="GO" id="GO:0009372">
    <property type="term" value="P:quorum sensing"/>
    <property type="evidence" value="ECO:0007669"/>
    <property type="project" value="UniProtKB-UniRule"/>
</dbReference>
<evidence type="ECO:0000256" key="5">
    <source>
        <dbReference type="PROSITE-ProRule" id="PRU00533"/>
    </source>
</evidence>
<dbReference type="GO" id="GO:0007165">
    <property type="term" value="P:signal transduction"/>
    <property type="evidence" value="ECO:0007669"/>
    <property type="project" value="TreeGrafter"/>
</dbReference>
<reference evidence="6 7" key="1">
    <citation type="journal article" date="2013" name="Appl. Environ. Microbiol.">
        <title>Genome analysis suggests that the soil oligotrophic bacterium Agromonas oligotrophica (Bradyrhizobium oligotrophicum) is a nitrogen-fixing symbiont of Aeschynomene indica.</title>
        <authorList>
            <person name="Okubo T."/>
            <person name="Fukushima S."/>
            <person name="Itakura M."/>
            <person name="Oshima K."/>
            <person name="Longtonglang A."/>
            <person name="Teaumroong N."/>
            <person name="Mitsui H."/>
            <person name="Hattori M."/>
            <person name="Hattori R."/>
            <person name="Hattori T."/>
            <person name="Minamisawa K."/>
        </authorList>
    </citation>
    <scope>NUCLEOTIDE SEQUENCE [LARGE SCALE GENOMIC DNA]</scope>
    <source>
        <strain evidence="6 7">S58</strain>
    </source>
</reference>
<dbReference type="PANTHER" id="PTHR39322:SF1">
    <property type="entry name" value="ISOVALERYL-HOMOSERINE LACTONE SYNTHASE"/>
    <property type="match status" value="1"/>
</dbReference>
<keyword evidence="1 5" id="KW-0673">Quorum sensing</keyword>
<dbReference type="RefSeq" id="WP_015669094.1">
    <property type="nucleotide sequence ID" value="NC_020453.1"/>
</dbReference>
<dbReference type="STRING" id="1245469.S58_60330"/>
<accession>M4ZE18</accession>
<dbReference type="KEGG" id="aol:S58_60330"/>
<evidence type="ECO:0000313" key="7">
    <source>
        <dbReference type="Proteomes" id="UP000011841"/>
    </source>
</evidence>
<proteinExistence type="inferred from homology"/>